<reference evidence="3" key="2">
    <citation type="journal article" date="2019" name="IMA Fungus">
        <title>Genome sequencing and comparison of five Tilletia species to identify candidate genes for the detection of regulated species infecting wheat.</title>
        <authorList>
            <person name="Nguyen H.D.T."/>
            <person name="Sultana T."/>
            <person name="Kesanakurti P."/>
            <person name="Hambleton S."/>
        </authorList>
    </citation>
    <scope>NUCLEOTIDE SEQUENCE</scope>
    <source>
        <strain evidence="3">DAOMC 238032</strain>
    </source>
</reference>
<feature type="region of interest" description="Disordered" evidence="1">
    <location>
        <begin position="278"/>
        <end position="302"/>
    </location>
</feature>
<dbReference type="AlphaFoldDB" id="A0A177UVG6"/>
<feature type="compositionally biased region" description="Low complexity" evidence="1">
    <location>
        <begin position="230"/>
        <end position="263"/>
    </location>
</feature>
<proteinExistence type="predicted"/>
<comment type="caution">
    <text evidence="3">The sequence shown here is derived from an EMBL/GenBank/DDBJ whole genome shotgun (WGS) entry which is preliminary data.</text>
</comment>
<dbReference type="EMBL" id="LWDD02000157">
    <property type="protein sequence ID" value="KAE8263269.1"/>
    <property type="molecule type" value="Genomic_DNA"/>
</dbReference>
<protein>
    <submittedName>
        <fullName evidence="3">Uncharacterized protein</fullName>
    </submittedName>
</protein>
<reference evidence="2" key="3">
    <citation type="submission" date="2020-10" db="EMBL/GenBank/DDBJ databases">
        <authorList>
            <person name="Sedaghatjoo S."/>
        </authorList>
    </citation>
    <scope>NUCLEOTIDE SEQUENCE</scope>
    <source>
        <strain evidence="2">AZH3</strain>
    </source>
</reference>
<accession>A0A177UVG6</accession>
<evidence type="ECO:0000256" key="1">
    <source>
        <dbReference type="SAM" id="MobiDB-lite"/>
    </source>
</evidence>
<organism evidence="3 4">
    <name type="scientific">Tilletia caries</name>
    <name type="common">wheat bunt fungus</name>
    <dbReference type="NCBI Taxonomy" id="13290"/>
    <lineage>
        <taxon>Eukaryota</taxon>
        <taxon>Fungi</taxon>
        <taxon>Dikarya</taxon>
        <taxon>Basidiomycota</taxon>
        <taxon>Ustilaginomycotina</taxon>
        <taxon>Exobasidiomycetes</taxon>
        <taxon>Tilletiales</taxon>
        <taxon>Tilletiaceae</taxon>
        <taxon>Tilletia</taxon>
    </lineage>
</organism>
<name>A0A177UVG6_9BASI</name>
<gene>
    <name evidence="3" type="ORF">A4X03_0g1809</name>
    <name evidence="2" type="ORF">JKIAZH3_G210</name>
</gene>
<keyword evidence="5" id="KW-1185">Reference proteome</keyword>
<evidence type="ECO:0000313" key="4">
    <source>
        <dbReference type="Proteomes" id="UP000077671"/>
    </source>
</evidence>
<evidence type="ECO:0000313" key="5">
    <source>
        <dbReference type="Proteomes" id="UP000836402"/>
    </source>
</evidence>
<feature type="compositionally biased region" description="Polar residues" evidence="1">
    <location>
        <begin position="290"/>
        <end position="302"/>
    </location>
</feature>
<sequence length="302" mass="33258">MAGFVQHDRHTAALEPTATPILALKENDRDFLGDELVKNFNDLKTCSPLVRYIVNPVLFNIRAILNDIYSNHRVHFEKVQRLATLITGLLYRLIHPFEDTEFVQVPNTQLLNMVLHLDSKVMKIRVDIKACQRITASSKLALWYRNRTMRRIIRKATADVKNKKYLDEVKVFCERYDKNVFQSAAALQSPAEPIAQERERQEEERLTRLIIKILDEREKQKANQSISGDTAPAQSASAPTSPTSTSVGAAVPAASAPASSISSAMPLPTVLASAETAAPGTTAPASLPTISASTSSAPDPQA</sequence>
<evidence type="ECO:0000313" key="3">
    <source>
        <dbReference type="EMBL" id="KAE8263269.1"/>
    </source>
</evidence>
<reference evidence="3" key="1">
    <citation type="submission" date="2016-04" db="EMBL/GenBank/DDBJ databases">
        <authorList>
            <person name="Nguyen H.D."/>
            <person name="Kesanakurti P."/>
            <person name="Cullis J."/>
            <person name="Levesque C.A."/>
            <person name="Hambleton S."/>
        </authorList>
    </citation>
    <scope>NUCLEOTIDE SEQUENCE</scope>
    <source>
        <strain evidence="3">DAOMC 238032</strain>
    </source>
</reference>
<dbReference type="Proteomes" id="UP000077671">
    <property type="component" value="Unassembled WGS sequence"/>
</dbReference>
<dbReference type="EMBL" id="CAJHJG010001299">
    <property type="protein sequence ID" value="CAD6911116.1"/>
    <property type="molecule type" value="Genomic_DNA"/>
</dbReference>
<dbReference type="Proteomes" id="UP000836402">
    <property type="component" value="Unassembled WGS sequence"/>
</dbReference>
<feature type="compositionally biased region" description="Low complexity" evidence="1">
    <location>
        <begin position="278"/>
        <end position="289"/>
    </location>
</feature>
<evidence type="ECO:0000313" key="2">
    <source>
        <dbReference type="EMBL" id="CAD6911116.1"/>
    </source>
</evidence>
<feature type="region of interest" description="Disordered" evidence="1">
    <location>
        <begin position="221"/>
        <end position="263"/>
    </location>
</feature>